<evidence type="ECO:0000313" key="2">
    <source>
        <dbReference type="Proteomes" id="UP000292085"/>
    </source>
</evidence>
<name>A0A4Q6Y2I1_9SPHN</name>
<keyword evidence="2" id="KW-1185">Reference proteome</keyword>
<gene>
    <name evidence="1" type="ORF">EWE75_15635</name>
</gene>
<evidence type="ECO:0000313" key="1">
    <source>
        <dbReference type="EMBL" id="RZF63477.1"/>
    </source>
</evidence>
<protein>
    <submittedName>
        <fullName evidence="1">Uncharacterized protein</fullName>
    </submittedName>
</protein>
<dbReference type="RefSeq" id="WP_130159046.1">
    <property type="nucleotide sequence ID" value="NZ_SGIS01000025.1"/>
</dbReference>
<sequence length="119" mass="13307">MIRWLTRPWFQARSLGVLQTYYRQPLKNPLPAFEARLLRGAVNATMADGGTPFDAATRFYAAYAETAVRQGRSLNDINFGGVLGRMSAMRDEMKFYDEHKTALKSVSESAKAAPDMKGL</sequence>
<comment type="caution">
    <text evidence="1">The sequence shown here is derived from an EMBL/GenBank/DDBJ whole genome shotgun (WGS) entry which is preliminary data.</text>
</comment>
<proteinExistence type="predicted"/>
<dbReference type="AlphaFoldDB" id="A0A4Q6Y2I1"/>
<dbReference type="Proteomes" id="UP000292085">
    <property type="component" value="Unassembled WGS sequence"/>
</dbReference>
<dbReference type="EMBL" id="SGIS01000025">
    <property type="protein sequence ID" value="RZF63477.1"/>
    <property type="molecule type" value="Genomic_DNA"/>
</dbReference>
<accession>A0A4Q6Y2I1</accession>
<organism evidence="1 2">
    <name type="scientific">Sphingomonas populi</name>
    <dbReference type="NCBI Taxonomy" id="2484750"/>
    <lineage>
        <taxon>Bacteria</taxon>
        <taxon>Pseudomonadati</taxon>
        <taxon>Pseudomonadota</taxon>
        <taxon>Alphaproteobacteria</taxon>
        <taxon>Sphingomonadales</taxon>
        <taxon>Sphingomonadaceae</taxon>
        <taxon>Sphingomonas</taxon>
    </lineage>
</organism>
<dbReference type="OrthoDB" id="9853217at2"/>
<reference evidence="1 2" key="1">
    <citation type="submission" date="2019-02" db="EMBL/GenBank/DDBJ databases">
        <authorList>
            <person name="Li Y."/>
        </authorList>
    </citation>
    <scope>NUCLEOTIDE SEQUENCE [LARGE SCALE GENOMIC DNA]</scope>
    <source>
        <strain evidence="1 2">3-7</strain>
    </source>
</reference>